<evidence type="ECO:0000313" key="3">
    <source>
        <dbReference type="EMBL" id="QJW90366.1"/>
    </source>
</evidence>
<keyword evidence="2" id="KW-0378">Hydrolase</keyword>
<organism evidence="3 4">
    <name type="scientific">Spirosoma taeanense</name>
    <dbReference type="NCBI Taxonomy" id="2735870"/>
    <lineage>
        <taxon>Bacteria</taxon>
        <taxon>Pseudomonadati</taxon>
        <taxon>Bacteroidota</taxon>
        <taxon>Cytophagia</taxon>
        <taxon>Cytophagales</taxon>
        <taxon>Cytophagaceae</taxon>
        <taxon>Spirosoma</taxon>
    </lineage>
</organism>
<dbReference type="PRINTS" id="PR00413">
    <property type="entry name" value="HADHALOGNASE"/>
</dbReference>
<dbReference type="Proteomes" id="UP000502756">
    <property type="component" value="Chromosome"/>
</dbReference>
<dbReference type="RefSeq" id="WP_171740210.1">
    <property type="nucleotide sequence ID" value="NZ_CP053435.1"/>
</dbReference>
<keyword evidence="4" id="KW-1185">Reference proteome</keyword>
<reference evidence="3 4" key="1">
    <citation type="submission" date="2020-05" db="EMBL/GenBank/DDBJ databases">
        <title>Genome sequencing of Spirosoma sp. TS118.</title>
        <authorList>
            <person name="Lee J.-H."/>
            <person name="Jeong S."/>
            <person name="Zhao L."/>
            <person name="Jung J.-H."/>
            <person name="Kim M.-K."/>
            <person name="Lim S."/>
        </authorList>
    </citation>
    <scope>NUCLEOTIDE SEQUENCE [LARGE SCALE GENOMIC DNA]</scope>
    <source>
        <strain evidence="3 4">TS118</strain>
    </source>
</reference>
<dbReference type="Gene3D" id="1.10.150.240">
    <property type="entry name" value="Putative phosphatase, domain 2"/>
    <property type="match status" value="1"/>
</dbReference>
<dbReference type="InterPro" id="IPR036412">
    <property type="entry name" value="HAD-like_sf"/>
</dbReference>
<accession>A0A6M5YAH0</accession>
<proteinExistence type="inferred from homology"/>
<dbReference type="EMBL" id="CP053435">
    <property type="protein sequence ID" value="QJW90366.1"/>
    <property type="molecule type" value="Genomic_DNA"/>
</dbReference>
<dbReference type="InterPro" id="IPR051540">
    <property type="entry name" value="S-2-haloacid_dehalogenase"/>
</dbReference>
<name>A0A6M5YAH0_9BACT</name>
<evidence type="ECO:0000313" key="4">
    <source>
        <dbReference type="Proteomes" id="UP000502756"/>
    </source>
</evidence>
<dbReference type="InterPro" id="IPR006328">
    <property type="entry name" value="2-HAD"/>
</dbReference>
<evidence type="ECO:0000256" key="2">
    <source>
        <dbReference type="ARBA" id="ARBA00022801"/>
    </source>
</evidence>
<dbReference type="InterPro" id="IPR006439">
    <property type="entry name" value="HAD-SF_hydro_IA"/>
</dbReference>
<dbReference type="SFLD" id="SFLDS00003">
    <property type="entry name" value="Haloacid_Dehalogenase"/>
    <property type="match status" value="1"/>
</dbReference>
<dbReference type="AlphaFoldDB" id="A0A6M5YAH0"/>
<dbReference type="PANTHER" id="PTHR43316">
    <property type="entry name" value="HYDROLASE, HALOACID DELAHOGENASE-RELATED"/>
    <property type="match status" value="1"/>
</dbReference>
<dbReference type="PANTHER" id="PTHR43316:SF3">
    <property type="entry name" value="HALOACID DEHALOGENASE, TYPE II (AFU_ORTHOLOGUE AFUA_2G07750)-RELATED"/>
    <property type="match status" value="1"/>
</dbReference>
<dbReference type="KEGG" id="stae:HNV11_13760"/>
<dbReference type="Gene3D" id="3.40.50.1000">
    <property type="entry name" value="HAD superfamily/HAD-like"/>
    <property type="match status" value="1"/>
</dbReference>
<dbReference type="SFLD" id="SFLDG01129">
    <property type="entry name" value="C1.5:_HAD__Beta-PGM__Phosphata"/>
    <property type="match status" value="1"/>
</dbReference>
<protein>
    <submittedName>
        <fullName evidence="3">Haloacid dehalogenase type II</fullName>
    </submittedName>
</protein>
<dbReference type="NCBIfam" id="TIGR01493">
    <property type="entry name" value="HAD-SF-IA-v2"/>
    <property type="match status" value="1"/>
</dbReference>
<dbReference type="InterPro" id="IPR023214">
    <property type="entry name" value="HAD_sf"/>
</dbReference>
<gene>
    <name evidence="3" type="ORF">HNV11_13760</name>
</gene>
<dbReference type="SUPFAM" id="SSF56784">
    <property type="entry name" value="HAD-like"/>
    <property type="match status" value="1"/>
</dbReference>
<dbReference type="InterPro" id="IPR023198">
    <property type="entry name" value="PGP-like_dom2"/>
</dbReference>
<dbReference type="NCBIfam" id="TIGR01509">
    <property type="entry name" value="HAD-SF-IA-v3"/>
    <property type="match status" value="1"/>
</dbReference>
<sequence>MPVFSRPRALVFDVNETLLDMSPVKQAFLETFDTEFAFTYWFSLMLQYSLVDTVSGSYHTFPQIGEAVLKMTTEFFNRPLSEEVQKQLLHTMAHLPPHPDVEDGLQQLRQAGFRLAALTNSPGDSLSQHMQQTGLGHYFEGLWTVDDVQVFKPSPKTYQLALSRLGLGPQETMMVAAHGWDIAGAARVGMQTAFIARNGQSVYPLATPATLTGDTVGAIARQLIAH</sequence>
<dbReference type="CDD" id="cd02588">
    <property type="entry name" value="HAD_L2-DEX"/>
    <property type="match status" value="1"/>
</dbReference>
<dbReference type="GO" id="GO:0019120">
    <property type="term" value="F:hydrolase activity, acting on acid halide bonds, in C-halide compounds"/>
    <property type="evidence" value="ECO:0007669"/>
    <property type="project" value="InterPro"/>
</dbReference>
<comment type="similarity">
    <text evidence="1">Belongs to the HAD-like hydrolase superfamily. S-2-haloalkanoic acid dehalogenase family.</text>
</comment>
<dbReference type="NCBIfam" id="TIGR01428">
    <property type="entry name" value="HAD_type_II"/>
    <property type="match status" value="1"/>
</dbReference>
<evidence type="ECO:0000256" key="1">
    <source>
        <dbReference type="ARBA" id="ARBA00008106"/>
    </source>
</evidence>
<dbReference type="Pfam" id="PF00702">
    <property type="entry name" value="Hydrolase"/>
    <property type="match status" value="1"/>
</dbReference>